<dbReference type="NCBIfam" id="TIGR00350">
    <property type="entry name" value="lytR_cpsA_psr"/>
    <property type="match status" value="1"/>
</dbReference>
<accession>A0A2A3U1F4</accession>
<dbReference type="Proteomes" id="UP000217918">
    <property type="component" value="Unassembled WGS sequence"/>
</dbReference>
<evidence type="ECO:0000256" key="1">
    <source>
        <dbReference type="ARBA" id="ARBA00006068"/>
    </source>
</evidence>
<dbReference type="RefSeq" id="WP_065200943.1">
    <property type="nucleotide sequence ID" value="NZ_CP015398.1"/>
</dbReference>
<evidence type="ECO:0000313" key="4">
    <source>
        <dbReference type="Proteomes" id="UP000217918"/>
    </source>
</evidence>
<proteinExistence type="inferred from homology"/>
<sequence>MKHGQSQHFRVRRLVWLVGVCLVIVLIAVTVEGVQFFQTLRSFKEEQVIKHHQDLANKSVSTFLLLGLDNSGKRKLSTSRTDGMMVVIVNHKTKTITLCSLLRDTFTKIYSQQYHGYQRIETAYTYGGDAAAVATVEHFLKLPIDYYVTLNWDGFIQAINDIGPLSVRVDRAFVGQNYWGHAVHFKAGLQEMNGARALAYARERHVDNDQYRGFRQQAVLYALLKRLNQGALVAKGSQIMGDVKGQVRTNMSEGDMLSLIKYRTVLKHYRVKRVTFQWRTFDTAGRSMVEVYPDSRQHTIAELQAAAGRRAPLPQGPFVTNGHYLYNSDETVQSAASEAKADTDYGNPHFYIGEPGNTKTGRLPIEVPLTNGFRQSDHTPTAYPDH</sequence>
<name>A0A2A3U1F4_LEVBR</name>
<organism evidence="3 4">
    <name type="scientific">Levilactobacillus brevis</name>
    <name type="common">Lactobacillus brevis</name>
    <dbReference type="NCBI Taxonomy" id="1580"/>
    <lineage>
        <taxon>Bacteria</taxon>
        <taxon>Bacillati</taxon>
        <taxon>Bacillota</taxon>
        <taxon>Bacilli</taxon>
        <taxon>Lactobacillales</taxon>
        <taxon>Lactobacillaceae</taxon>
        <taxon>Levilactobacillus</taxon>
    </lineage>
</organism>
<gene>
    <name evidence="3" type="ORF">CNR29_12410</name>
</gene>
<reference evidence="3 4" key="1">
    <citation type="submission" date="2017-09" db="EMBL/GenBank/DDBJ databases">
        <title>Genome sequence of Lactobacillus brevis D7.</title>
        <authorList>
            <person name="Kwon M.-S."/>
            <person name="Lim S.K."/>
            <person name="Choi H.-J."/>
        </authorList>
    </citation>
    <scope>NUCLEOTIDE SEQUENCE [LARGE SCALE GENOMIC DNA]</scope>
    <source>
        <strain evidence="3 4">D7</strain>
    </source>
</reference>
<dbReference type="InterPro" id="IPR004474">
    <property type="entry name" value="LytR_CpsA_psr"/>
</dbReference>
<comment type="similarity">
    <text evidence="1">Belongs to the LytR/CpsA/Psr (LCP) family.</text>
</comment>
<dbReference type="PANTHER" id="PTHR33392:SF6">
    <property type="entry name" value="POLYISOPRENYL-TEICHOIC ACID--PEPTIDOGLYCAN TEICHOIC ACID TRANSFERASE TAGU"/>
    <property type="match status" value="1"/>
</dbReference>
<feature type="domain" description="Cell envelope-related transcriptional attenuator" evidence="2">
    <location>
        <begin position="80"/>
        <end position="228"/>
    </location>
</feature>
<dbReference type="Gene3D" id="3.40.630.190">
    <property type="entry name" value="LCP protein"/>
    <property type="match status" value="1"/>
</dbReference>
<dbReference type="PANTHER" id="PTHR33392">
    <property type="entry name" value="POLYISOPRENYL-TEICHOIC ACID--PEPTIDOGLYCAN TEICHOIC ACID TRANSFERASE TAGU"/>
    <property type="match status" value="1"/>
</dbReference>
<comment type="caution">
    <text evidence="3">The sequence shown here is derived from an EMBL/GenBank/DDBJ whole genome shotgun (WGS) entry which is preliminary data.</text>
</comment>
<protein>
    <submittedName>
        <fullName evidence="3">LytR family transcriptional regulator</fullName>
    </submittedName>
</protein>
<dbReference type="Pfam" id="PF03816">
    <property type="entry name" value="LytR_cpsA_psr"/>
    <property type="match status" value="1"/>
</dbReference>
<evidence type="ECO:0000313" key="3">
    <source>
        <dbReference type="EMBL" id="PBQ24779.1"/>
    </source>
</evidence>
<evidence type="ECO:0000259" key="2">
    <source>
        <dbReference type="Pfam" id="PF03816"/>
    </source>
</evidence>
<dbReference type="EMBL" id="NVYO01000001">
    <property type="protein sequence ID" value="PBQ24779.1"/>
    <property type="molecule type" value="Genomic_DNA"/>
</dbReference>
<dbReference type="InterPro" id="IPR050922">
    <property type="entry name" value="LytR/CpsA/Psr_CW_biosynth"/>
</dbReference>
<dbReference type="AlphaFoldDB" id="A0A2A3U1F4"/>